<keyword evidence="1 3" id="KW-0547">Nucleotide-binding</keyword>
<evidence type="ECO:0000256" key="3">
    <source>
        <dbReference type="PROSITE-ProRule" id="PRU10141"/>
    </source>
</evidence>
<comment type="similarity">
    <text evidence="4">Belongs to the protein kinase superfamily.</text>
</comment>
<dbReference type="PROSITE" id="PS50011">
    <property type="entry name" value="PROTEIN_KINASE_DOM"/>
    <property type="match status" value="1"/>
</dbReference>
<reference evidence="7" key="1">
    <citation type="submission" date="2017-02" db="UniProtKB">
        <authorList>
            <consortium name="WormBaseParasite"/>
        </authorList>
    </citation>
    <scope>IDENTIFICATION</scope>
</reference>
<name>A0A0N4ZVD6_PARTI</name>
<keyword evidence="2 3" id="KW-0067">ATP-binding</keyword>
<dbReference type="WBParaSite" id="PTRK_0001254100.1">
    <property type="protein sequence ID" value="PTRK_0001254100.1"/>
    <property type="gene ID" value="PTRK_0001254100"/>
</dbReference>
<feature type="domain" description="Protein kinase" evidence="5">
    <location>
        <begin position="18"/>
        <end position="302"/>
    </location>
</feature>
<dbReference type="GO" id="GO:0005524">
    <property type="term" value="F:ATP binding"/>
    <property type="evidence" value="ECO:0007669"/>
    <property type="project" value="UniProtKB-UniRule"/>
</dbReference>
<dbReference type="SUPFAM" id="SSF56112">
    <property type="entry name" value="Protein kinase-like (PK-like)"/>
    <property type="match status" value="1"/>
</dbReference>
<dbReference type="PANTHER" id="PTHR24055">
    <property type="entry name" value="MITOGEN-ACTIVATED PROTEIN KINASE"/>
    <property type="match status" value="1"/>
</dbReference>
<evidence type="ECO:0000259" key="5">
    <source>
        <dbReference type="PROSITE" id="PS50011"/>
    </source>
</evidence>
<dbReference type="InterPro" id="IPR000719">
    <property type="entry name" value="Prot_kinase_dom"/>
</dbReference>
<dbReference type="InterPro" id="IPR050117">
    <property type="entry name" value="MAPK"/>
</dbReference>
<dbReference type="PROSITE" id="PS00108">
    <property type="entry name" value="PROTEIN_KINASE_ST"/>
    <property type="match status" value="1"/>
</dbReference>
<keyword evidence="4" id="KW-0723">Serine/threonine-protein kinase</keyword>
<dbReference type="PROSITE" id="PS00107">
    <property type="entry name" value="PROTEIN_KINASE_ATP"/>
    <property type="match status" value="1"/>
</dbReference>
<dbReference type="Proteomes" id="UP000038045">
    <property type="component" value="Unplaced"/>
</dbReference>
<keyword evidence="4" id="KW-0808">Transferase</keyword>
<evidence type="ECO:0000256" key="1">
    <source>
        <dbReference type="ARBA" id="ARBA00022741"/>
    </source>
</evidence>
<protein>
    <submittedName>
        <fullName evidence="7">Protein kinase domain-containing protein</fullName>
    </submittedName>
</protein>
<dbReference type="InterPro" id="IPR011009">
    <property type="entry name" value="Kinase-like_dom_sf"/>
</dbReference>
<dbReference type="Gene3D" id="3.30.200.20">
    <property type="entry name" value="Phosphorylase Kinase, domain 1"/>
    <property type="match status" value="1"/>
</dbReference>
<organism evidence="6 7">
    <name type="scientific">Parastrongyloides trichosuri</name>
    <name type="common">Possum-specific nematode worm</name>
    <dbReference type="NCBI Taxonomy" id="131310"/>
    <lineage>
        <taxon>Eukaryota</taxon>
        <taxon>Metazoa</taxon>
        <taxon>Ecdysozoa</taxon>
        <taxon>Nematoda</taxon>
        <taxon>Chromadorea</taxon>
        <taxon>Rhabditida</taxon>
        <taxon>Tylenchina</taxon>
        <taxon>Panagrolaimomorpha</taxon>
        <taxon>Strongyloidoidea</taxon>
        <taxon>Strongyloididae</taxon>
        <taxon>Parastrongyloides</taxon>
    </lineage>
</organism>
<evidence type="ECO:0000256" key="2">
    <source>
        <dbReference type="ARBA" id="ARBA00022840"/>
    </source>
</evidence>
<dbReference type="AlphaFoldDB" id="A0A0N4ZVD6"/>
<sequence>MGCSKNKFLKENINIYKYNWISQIGCGSFSRVWRAQDKISKDIFAVKNMTFKYHDEDSQRILNELYVLGQVQNSRYVVDLSYYTIKKKQIFIFFNEFGYNLKKVLNLYKMCNVSLQIKDIRFMIGQLVMGISYCHSKGIIHRDIKPENVLVDKDFKLKICDFGSSFCRYKSFGKNKRYGVTTLAYEAPELELGFGLDDESQDVWSTGCVFYEMLTGDVLFRNIDPFIHQYNFIYRIVGLPEYEPLLLNKIKKCVSNSRNDLSISIENMCNFVPEAFELLLFFLNPNYSRRMNIKEAFTCKFFCNL</sequence>
<keyword evidence="6" id="KW-1185">Reference proteome</keyword>
<dbReference type="InterPro" id="IPR008271">
    <property type="entry name" value="Ser/Thr_kinase_AS"/>
</dbReference>
<dbReference type="InterPro" id="IPR017441">
    <property type="entry name" value="Protein_kinase_ATP_BS"/>
</dbReference>
<proteinExistence type="inferred from homology"/>
<keyword evidence="4" id="KW-0418">Kinase</keyword>
<dbReference type="Pfam" id="PF00069">
    <property type="entry name" value="Pkinase"/>
    <property type="match status" value="1"/>
</dbReference>
<evidence type="ECO:0000313" key="6">
    <source>
        <dbReference type="Proteomes" id="UP000038045"/>
    </source>
</evidence>
<feature type="binding site" evidence="3">
    <location>
        <position position="47"/>
    </location>
    <ligand>
        <name>ATP</name>
        <dbReference type="ChEBI" id="CHEBI:30616"/>
    </ligand>
</feature>
<accession>A0A0N4ZVD6</accession>
<dbReference type="Gene3D" id="1.10.510.10">
    <property type="entry name" value="Transferase(Phosphotransferase) domain 1"/>
    <property type="match status" value="1"/>
</dbReference>
<evidence type="ECO:0000313" key="7">
    <source>
        <dbReference type="WBParaSite" id="PTRK_0001254100.1"/>
    </source>
</evidence>
<dbReference type="STRING" id="131310.A0A0N4ZVD6"/>
<dbReference type="SMART" id="SM00220">
    <property type="entry name" value="S_TKc"/>
    <property type="match status" value="1"/>
</dbReference>
<evidence type="ECO:0000256" key="4">
    <source>
        <dbReference type="RuleBase" id="RU000304"/>
    </source>
</evidence>
<dbReference type="GO" id="GO:0004674">
    <property type="term" value="F:protein serine/threonine kinase activity"/>
    <property type="evidence" value="ECO:0007669"/>
    <property type="project" value="UniProtKB-KW"/>
</dbReference>